<dbReference type="InterPro" id="IPR008964">
    <property type="entry name" value="Invasin/intimin_cell_adhesion"/>
</dbReference>
<reference evidence="2 3" key="1">
    <citation type="submission" date="2018-03" db="EMBL/GenBank/DDBJ databases">
        <title>Phenotypic and genomic properties of Cyclonatronum proteinivorum gen. nov., sp. nov., a haloalkaliphilic bacteroidete from soda lakes possessing Na+-translocating rhodopsin.</title>
        <authorList>
            <person name="Toshchakov S.V."/>
            <person name="Korzhenkov A."/>
            <person name="Samarov N.I."/>
            <person name="Kublanov I.V."/>
            <person name="Muntyan M.S."/>
            <person name="Sorokin D.Y."/>
        </authorList>
    </citation>
    <scope>NUCLEOTIDE SEQUENCE [LARGE SCALE GENOMIC DNA]</scope>
    <source>
        <strain evidence="2 3">Omega</strain>
    </source>
</reference>
<name>A0A345UL04_9BACT</name>
<evidence type="ECO:0000256" key="1">
    <source>
        <dbReference type="SAM" id="MobiDB-lite"/>
    </source>
</evidence>
<protein>
    <submittedName>
        <fullName evidence="2">Por secretion system C-terminal sorting domain-containing protein</fullName>
    </submittedName>
</protein>
<organism evidence="2 3">
    <name type="scientific">Cyclonatronum proteinivorum</name>
    <dbReference type="NCBI Taxonomy" id="1457365"/>
    <lineage>
        <taxon>Bacteria</taxon>
        <taxon>Pseudomonadati</taxon>
        <taxon>Balneolota</taxon>
        <taxon>Balneolia</taxon>
        <taxon>Balneolales</taxon>
        <taxon>Cyclonatronaceae</taxon>
        <taxon>Cyclonatronum</taxon>
    </lineage>
</organism>
<dbReference type="EMBL" id="CP027806">
    <property type="protein sequence ID" value="AXJ01156.1"/>
    <property type="molecule type" value="Genomic_DNA"/>
</dbReference>
<feature type="region of interest" description="Disordered" evidence="1">
    <location>
        <begin position="19"/>
        <end position="39"/>
    </location>
</feature>
<dbReference type="AlphaFoldDB" id="A0A345UL04"/>
<evidence type="ECO:0000313" key="3">
    <source>
        <dbReference type="Proteomes" id="UP000254808"/>
    </source>
</evidence>
<dbReference type="InterPro" id="IPR013783">
    <property type="entry name" value="Ig-like_fold"/>
</dbReference>
<gene>
    <name evidence="2" type="ORF">CYPRO_1906</name>
</gene>
<proteinExistence type="predicted"/>
<sequence>MIPVLSDRVEVYFGDPVDGDVTISGEPQTEPGEGAPQIIPGSQTIRIASIRGLRTQPEALITNPGIRKAFVVMLTDQNGSPVFAPWPGITVNLFSTEADGLFFADAEGSTAVNSIQVMPATSQQTIYYEAQQPGTYEIQLSAEPLLPVSGILPLEVQTGAPDPAMSEITLNDGFVNQEPPIRAELRDVAGFPVQGQSERLTASVVSGVNAGVNFGPFQETAAGIYESFYLPQQAGNDEIRFFLDDDDFTGQAYFSQVLGQMPARMEAVSETFFSSLILSETETPFRVRVLDEEDQPLEGISVRFLLVSRPAGEGVAGDSLFTSQAFTDATGIAETRFRMGFRAGLYVTEARLGNLQPVVFEAVAVGCELEDSSDLTGFCGPYSFKLQPSSELLTPGDSVFVHSQLIDRYGNPSFLEGLNIAWSSTGSGSFRVEQTTTDAQGRADNAWLPEPVAGSSFRMTATAEQEVSGQTPELIVAGSTLRSLQFSLSEPSTAGRFSEVVTFVLKDSMGTEILAPETLVFRLEADNSEQFSVKSGTLPDQLVISPNQRVRFETGRSRSYARISQTKSGLFALKAQQVQGLTAIDQAEVLWEVEAGPADFISSVSNLEITGTAGSVPAELPAVLVKDTFGNPSSGQPVNFSLLRAPPDAGTVIVGPVPDNGDISGSRFQYTSFTDENGISNSPFLFGQSAGLYELEARIDTGDFVNFFLTAKPSRAQLNQNYPNPFRSHTRIPFEIPYASSVHLNVYDVLGRRVQTLISDEHYDPGVYQYDWHPRMLAAGVYYIRLILIMREGESNMMVRPVMYLP</sequence>
<keyword evidence="3" id="KW-1185">Reference proteome</keyword>
<dbReference type="SUPFAM" id="SSF49373">
    <property type="entry name" value="Invasin/intimin cell-adhesion fragments"/>
    <property type="match status" value="1"/>
</dbReference>
<accession>A0A345UL04</accession>
<evidence type="ECO:0000313" key="2">
    <source>
        <dbReference type="EMBL" id="AXJ01156.1"/>
    </source>
</evidence>
<dbReference type="Gene3D" id="2.60.40.10">
    <property type="entry name" value="Immunoglobulins"/>
    <property type="match status" value="1"/>
</dbReference>
<dbReference type="KEGG" id="cprv:CYPRO_1906"/>
<dbReference type="Proteomes" id="UP000254808">
    <property type="component" value="Chromosome"/>
</dbReference>